<proteinExistence type="predicted"/>
<dbReference type="EMBL" id="CP011507">
    <property type="protein sequence ID" value="AKS09030.1"/>
    <property type="molecule type" value="Genomic_DNA"/>
</dbReference>
<dbReference type="KEGG" id="ptv:AA957_23880"/>
<sequence>MKSVAVVTTGLWAKVQSGQYIEKEQTLPQEVQAELNRETAAVINGLFRQLRAIFPAWKQAWPDVAAYKAAKKEWLQAFLEAGLRSLDQLQFGLMGARQSGRDFVPAPGVFIAWCTPTAEMLGLPTLSAAHREACRNAHPCMAGRARWSHDAIWHTAKECGFESLNKLEESLSLKLFERNYTITVRRLIEGLPLQKMPLALPERAEGRRTPEIGNRALAEMRAIRSGAARHA</sequence>
<name>A0A0H5AHF2_9PSED</name>
<protein>
    <submittedName>
        <fullName evidence="1">Replication protein P</fullName>
    </submittedName>
</protein>
<evidence type="ECO:0000313" key="1">
    <source>
        <dbReference type="EMBL" id="AKS09030.1"/>
    </source>
</evidence>
<dbReference type="AlphaFoldDB" id="A0A0H5AHF2"/>
<dbReference type="PATRIC" id="fig|200450.3.peg.4907"/>
<dbReference type="OrthoDB" id="5675790at2"/>
<dbReference type="Pfam" id="PF06992">
    <property type="entry name" value="Phage_lambda_P"/>
    <property type="match status" value="1"/>
</dbReference>
<reference evidence="2" key="2">
    <citation type="submission" date="2015-05" db="EMBL/GenBank/DDBJ databases">
        <authorList>
            <person name="Swarnkar M.K."/>
            <person name="Vyas P."/>
            <person name="Rahi P."/>
            <person name="Thakur R."/>
            <person name="Thakur N."/>
            <person name="Singh A.K."/>
            <person name="Gulati A."/>
        </authorList>
    </citation>
    <scope>NUCLEOTIDE SEQUENCE [LARGE SCALE GENOMIC DNA]</scope>
    <source>
        <strain evidence="2">745</strain>
    </source>
</reference>
<organism evidence="1 2">
    <name type="scientific">Pseudomonas trivialis</name>
    <dbReference type="NCBI Taxonomy" id="200450"/>
    <lineage>
        <taxon>Bacteria</taxon>
        <taxon>Pseudomonadati</taxon>
        <taxon>Pseudomonadota</taxon>
        <taxon>Gammaproteobacteria</taxon>
        <taxon>Pseudomonadales</taxon>
        <taxon>Pseudomonadaceae</taxon>
        <taxon>Pseudomonas</taxon>
    </lineage>
</organism>
<dbReference type="InterPro" id="IPR009731">
    <property type="entry name" value="P-like"/>
</dbReference>
<accession>A0A0H5AHF2</accession>
<evidence type="ECO:0000313" key="2">
    <source>
        <dbReference type="Proteomes" id="UP000036608"/>
    </source>
</evidence>
<reference evidence="1 2" key="1">
    <citation type="journal article" date="2015" name="Genome Announc.">
        <title>Complete Genome Sequence of the Rhizobacterium Pseudomonas trivialis Strain IHBB745 with Multiple Plant Growth-Promoting Activities and Tolerance to Desiccation and Alkalinity.</title>
        <authorList>
            <person name="Gulati A."/>
            <person name="Swarnkar M.K."/>
            <person name="Vyas P."/>
            <person name="Rahi P."/>
            <person name="Thakur R."/>
            <person name="Thakur N."/>
            <person name="Singh A.K."/>
        </authorList>
    </citation>
    <scope>NUCLEOTIDE SEQUENCE [LARGE SCALE GENOMIC DNA]</scope>
    <source>
        <strain evidence="2">745</strain>
    </source>
</reference>
<gene>
    <name evidence="1" type="ORF">AA957_23880</name>
</gene>
<dbReference type="Proteomes" id="UP000036608">
    <property type="component" value="Chromosome"/>
</dbReference>
<dbReference type="GO" id="GO:0006270">
    <property type="term" value="P:DNA replication initiation"/>
    <property type="evidence" value="ECO:0007669"/>
    <property type="project" value="InterPro"/>
</dbReference>
<dbReference type="RefSeq" id="WP_049712359.1">
    <property type="nucleotide sequence ID" value="NZ_CP011507.1"/>
</dbReference>